<dbReference type="AlphaFoldDB" id="A0A7C8NR71"/>
<evidence type="ECO:0000313" key="4">
    <source>
        <dbReference type="Proteomes" id="UP000475325"/>
    </source>
</evidence>
<evidence type="ECO:0000313" key="2">
    <source>
        <dbReference type="EMBL" id="KAF3097076.1"/>
    </source>
</evidence>
<organism evidence="3 5">
    <name type="scientific">Orbilia oligospora</name>
    <name type="common">Nematode-trapping fungus</name>
    <name type="synonym">Arthrobotrys oligospora</name>
    <dbReference type="NCBI Taxonomy" id="2813651"/>
    <lineage>
        <taxon>Eukaryota</taxon>
        <taxon>Fungi</taxon>
        <taxon>Dikarya</taxon>
        <taxon>Ascomycota</taxon>
        <taxon>Pezizomycotina</taxon>
        <taxon>Orbiliomycetes</taxon>
        <taxon>Orbiliales</taxon>
        <taxon>Orbiliaceae</taxon>
        <taxon>Orbilia</taxon>
    </lineage>
</organism>
<feature type="region of interest" description="Disordered" evidence="1">
    <location>
        <begin position="100"/>
        <end position="136"/>
    </location>
</feature>
<feature type="region of interest" description="Disordered" evidence="1">
    <location>
        <begin position="1"/>
        <end position="80"/>
    </location>
</feature>
<sequence length="136" mass="15373">MSDNPQDKPTDAPGPRKENLYRKYGPLPHTPSVGKSEIKTWKEAWEIKTDDDPPPERVKKNSAPTKSTSAHRETGCFQDRAPVASVLPWDESPFYDIAYGRIPGDPRIYKDDERPGKKVSPKKTPKSSPKKDQETK</sequence>
<feature type="compositionally biased region" description="Basic and acidic residues" evidence="1">
    <location>
        <begin position="107"/>
        <end position="116"/>
    </location>
</feature>
<reference evidence="4 5" key="1">
    <citation type="submission" date="2019-06" db="EMBL/GenBank/DDBJ databases">
        <authorList>
            <person name="Palmer J.M."/>
        </authorList>
    </citation>
    <scope>NUCLEOTIDE SEQUENCE [LARGE SCALE GENOMIC DNA]</scope>
    <source>
        <strain evidence="2 4">TWF102</strain>
        <strain evidence="3 5">TWF703</strain>
    </source>
</reference>
<accession>A0A7C8NR71</accession>
<evidence type="ECO:0000313" key="5">
    <source>
        <dbReference type="Proteomes" id="UP000480548"/>
    </source>
</evidence>
<protein>
    <submittedName>
        <fullName evidence="3">Uncharacterized protein</fullName>
    </submittedName>
</protein>
<comment type="caution">
    <text evidence="3">The sequence shown here is derived from an EMBL/GenBank/DDBJ whole genome shotgun (WGS) entry which is preliminary data.</text>
</comment>
<gene>
    <name evidence="2" type="ORF">TWF102_006512</name>
    <name evidence="3" type="ORF">TWF703_008066</name>
</gene>
<dbReference type="Proteomes" id="UP000480548">
    <property type="component" value="Unassembled WGS sequence"/>
</dbReference>
<dbReference type="Proteomes" id="UP000475325">
    <property type="component" value="Unassembled WGS sequence"/>
</dbReference>
<proteinExistence type="predicted"/>
<feature type="compositionally biased region" description="Basic and acidic residues" evidence="1">
    <location>
        <begin position="1"/>
        <end position="21"/>
    </location>
</feature>
<feature type="compositionally biased region" description="Basic and acidic residues" evidence="1">
    <location>
        <begin position="36"/>
        <end position="59"/>
    </location>
</feature>
<dbReference type="EMBL" id="WIQZ01000052">
    <property type="protein sequence ID" value="KAF3130789.1"/>
    <property type="molecule type" value="Genomic_DNA"/>
</dbReference>
<evidence type="ECO:0000313" key="3">
    <source>
        <dbReference type="EMBL" id="KAF3130789.1"/>
    </source>
</evidence>
<name>A0A7C8NR71_ORBOL</name>
<evidence type="ECO:0000256" key="1">
    <source>
        <dbReference type="SAM" id="MobiDB-lite"/>
    </source>
</evidence>
<dbReference type="EMBL" id="WIQW01000035">
    <property type="protein sequence ID" value="KAF3097076.1"/>
    <property type="molecule type" value="Genomic_DNA"/>
</dbReference>